<protein>
    <submittedName>
        <fullName evidence="1">Uncharacterized protein</fullName>
    </submittedName>
</protein>
<proteinExistence type="predicted"/>
<accession>J9G3I9</accession>
<sequence length="102" mass="11631">MVFVRDVVGRCPSHFPRGKVPPIPVITTRLRVVIVSKKIRPTSRGERRPAGKSWPKVRSAVRRGKESALLSGLREKRPRWWLLLYARAAQRPPVTGMTVRVI</sequence>
<organism evidence="1">
    <name type="scientific">gut metagenome</name>
    <dbReference type="NCBI Taxonomy" id="749906"/>
    <lineage>
        <taxon>unclassified sequences</taxon>
        <taxon>metagenomes</taxon>
        <taxon>organismal metagenomes</taxon>
    </lineage>
</organism>
<name>J9G3I9_9ZZZZ</name>
<reference evidence="1" key="1">
    <citation type="journal article" date="2012" name="PLoS ONE">
        <title>Gene sets for utilization of primary and secondary nutrition supplies in the distal gut of endangered iberian lynx.</title>
        <authorList>
            <person name="Alcaide M."/>
            <person name="Messina E."/>
            <person name="Richter M."/>
            <person name="Bargiela R."/>
            <person name="Peplies J."/>
            <person name="Huws S.A."/>
            <person name="Newbold C.J."/>
            <person name="Golyshin P.N."/>
            <person name="Simon M.A."/>
            <person name="Lopez G."/>
            <person name="Yakimov M.M."/>
            <person name="Ferrer M."/>
        </authorList>
    </citation>
    <scope>NUCLEOTIDE SEQUENCE</scope>
</reference>
<dbReference type="AlphaFoldDB" id="J9G3I9"/>
<comment type="caution">
    <text evidence="1">The sequence shown here is derived from an EMBL/GenBank/DDBJ whole genome shotgun (WGS) entry which is preliminary data.</text>
</comment>
<dbReference type="EMBL" id="AMCI01002969">
    <property type="protein sequence ID" value="EJX01414.1"/>
    <property type="molecule type" value="Genomic_DNA"/>
</dbReference>
<gene>
    <name evidence="1" type="ORF">EVA_10480</name>
</gene>
<evidence type="ECO:0000313" key="1">
    <source>
        <dbReference type="EMBL" id="EJX01414.1"/>
    </source>
</evidence>